<evidence type="ECO:0000256" key="1">
    <source>
        <dbReference type="SAM" id="MobiDB-lite"/>
    </source>
</evidence>
<accession>A0A543I937</accession>
<dbReference type="AlphaFoldDB" id="A0A543I937"/>
<gene>
    <name evidence="2" type="ORF">FHX41_0711</name>
</gene>
<feature type="region of interest" description="Disordered" evidence="1">
    <location>
        <begin position="254"/>
        <end position="285"/>
    </location>
</feature>
<organism evidence="2 3">
    <name type="scientific">Actinomadura hallensis</name>
    <dbReference type="NCBI Taxonomy" id="337895"/>
    <lineage>
        <taxon>Bacteria</taxon>
        <taxon>Bacillati</taxon>
        <taxon>Actinomycetota</taxon>
        <taxon>Actinomycetes</taxon>
        <taxon>Streptosporangiales</taxon>
        <taxon>Thermomonosporaceae</taxon>
        <taxon>Actinomadura</taxon>
    </lineage>
</organism>
<proteinExistence type="predicted"/>
<comment type="caution">
    <text evidence="2">The sequence shown here is derived from an EMBL/GenBank/DDBJ whole genome shotgun (WGS) entry which is preliminary data.</text>
</comment>
<evidence type="ECO:0000313" key="3">
    <source>
        <dbReference type="Proteomes" id="UP000316706"/>
    </source>
</evidence>
<dbReference type="EMBL" id="VFPO01000001">
    <property type="protein sequence ID" value="TQM67112.1"/>
    <property type="molecule type" value="Genomic_DNA"/>
</dbReference>
<protein>
    <submittedName>
        <fullName evidence="2">Uncharacterized protein</fullName>
    </submittedName>
</protein>
<evidence type="ECO:0000313" key="2">
    <source>
        <dbReference type="EMBL" id="TQM67112.1"/>
    </source>
</evidence>
<name>A0A543I937_9ACTN</name>
<keyword evidence="3" id="KW-1185">Reference proteome</keyword>
<sequence length="285" mass="30662">MGKARSTAIRIGAAMTAVALSTGCDIGAVNARTGPPRPDGREIPVTVAIGRITPPTLWPDACSLLTEDELLSILPSAENVEIWPVTEQPFYSPPVPGGKTANQEPVRKGRCIYEMEFSSHGTQAKTVRTGKFSVALKGVGDPSVTARVHAHRKASLGASRDREIDVDGADCYLDTGPGKAPQIGFVFCRKGPVLFSVERAGFRKVDLEGPEDREEQVGDAQDVARVGRQFHRRLGFVSGSGVRDGEQVHAAAVGVDRGQQPGGQGVEQLSRTTPWDGRRWRRTTR</sequence>
<dbReference type="PROSITE" id="PS51257">
    <property type="entry name" value="PROKAR_LIPOPROTEIN"/>
    <property type="match status" value="1"/>
</dbReference>
<reference evidence="2 3" key="1">
    <citation type="submission" date="2019-06" db="EMBL/GenBank/DDBJ databases">
        <title>Sequencing the genomes of 1000 actinobacteria strains.</title>
        <authorList>
            <person name="Klenk H.-P."/>
        </authorList>
    </citation>
    <scope>NUCLEOTIDE SEQUENCE [LARGE SCALE GENOMIC DNA]</scope>
    <source>
        <strain evidence="2 3">DSM 45043</strain>
    </source>
</reference>
<dbReference type="Proteomes" id="UP000316706">
    <property type="component" value="Unassembled WGS sequence"/>
</dbReference>